<reference evidence="1" key="1">
    <citation type="submission" date="2021-02" db="EMBL/GenBank/DDBJ databases">
        <authorList>
            <person name="Nowell W R."/>
        </authorList>
    </citation>
    <scope>NUCLEOTIDE SEQUENCE</scope>
</reference>
<evidence type="ECO:0000313" key="2">
    <source>
        <dbReference type="Proteomes" id="UP000663866"/>
    </source>
</evidence>
<feature type="non-terminal residue" evidence="1">
    <location>
        <position position="1"/>
    </location>
</feature>
<comment type="caution">
    <text evidence="1">The sequence shown here is derived from an EMBL/GenBank/DDBJ whole genome shotgun (WGS) entry which is preliminary data.</text>
</comment>
<evidence type="ECO:0000313" key="1">
    <source>
        <dbReference type="EMBL" id="CAF4589817.1"/>
    </source>
</evidence>
<keyword evidence="2" id="KW-1185">Reference proteome</keyword>
<dbReference type="EMBL" id="CAJOBG010069907">
    <property type="protein sequence ID" value="CAF4589817.1"/>
    <property type="molecule type" value="Genomic_DNA"/>
</dbReference>
<sequence length="65" mass="7403">MGEALREHMALRVLNLSSNEISAATADHFYEFFQNKNKLVQFDLKGNEECDAVAMEASLQIRNDK</sequence>
<organism evidence="1 2">
    <name type="scientific">Rotaria magnacalcarata</name>
    <dbReference type="NCBI Taxonomy" id="392030"/>
    <lineage>
        <taxon>Eukaryota</taxon>
        <taxon>Metazoa</taxon>
        <taxon>Spiralia</taxon>
        <taxon>Gnathifera</taxon>
        <taxon>Rotifera</taxon>
        <taxon>Eurotatoria</taxon>
        <taxon>Bdelloidea</taxon>
        <taxon>Philodinida</taxon>
        <taxon>Philodinidae</taxon>
        <taxon>Rotaria</taxon>
    </lineage>
</organism>
<dbReference type="AlphaFoldDB" id="A0A821BMC9"/>
<gene>
    <name evidence="1" type="ORF">OVN521_LOCUS44748</name>
</gene>
<name>A0A821BMC9_9BILA</name>
<accession>A0A821BMC9</accession>
<dbReference type="SUPFAM" id="SSF52047">
    <property type="entry name" value="RNI-like"/>
    <property type="match status" value="1"/>
</dbReference>
<dbReference type="InterPro" id="IPR032675">
    <property type="entry name" value="LRR_dom_sf"/>
</dbReference>
<dbReference type="Proteomes" id="UP000663866">
    <property type="component" value="Unassembled WGS sequence"/>
</dbReference>
<dbReference type="Gene3D" id="3.80.10.10">
    <property type="entry name" value="Ribonuclease Inhibitor"/>
    <property type="match status" value="1"/>
</dbReference>
<proteinExistence type="predicted"/>
<protein>
    <submittedName>
        <fullName evidence="1">Uncharacterized protein</fullName>
    </submittedName>
</protein>